<dbReference type="Proteomes" id="UP000807504">
    <property type="component" value="Unassembled WGS sequence"/>
</dbReference>
<protein>
    <submittedName>
        <fullName evidence="1">Uncharacterized protein</fullName>
    </submittedName>
</protein>
<evidence type="ECO:0000313" key="2">
    <source>
        <dbReference type="Proteomes" id="UP000807504"/>
    </source>
</evidence>
<proteinExistence type="predicted"/>
<gene>
    <name evidence="1" type="ORF">HNY73_017454</name>
</gene>
<dbReference type="EMBL" id="JABXBU010002228">
    <property type="protein sequence ID" value="KAF8769855.1"/>
    <property type="molecule type" value="Genomic_DNA"/>
</dbReference>
<accession>A0A8T0ECQ3</accession>
<organism evidence="1 2">
    <name type="scientific">Argiope bruennichi</name>
    <name type="common">Wasp spider</name>
    <name type="synonym">Aranea bruennichi</name>
    <dbReference type="NCBI Taxonomy" id="94029"/>
    <lineage>
        <taxon>Eukaryota</taxon>
        <taxon>Metazoa</taxon>
        <taxon>Ecdysozoa</taxon>
        <taxon>Arthropoda</taxon>
        <taxon>Chelicerata</taxon>
        <taxon>Arachnida</taxon>
        <taxon>Araneae</taxon>
        <taxon>Araneomorphae</taxon>
        <taxon>Entelegynae</taxon>
        <taxon>Araneoidea</taxon>
        <taxon>Araneidae</taxon>
        <taxon>Argiope</taxon>
    </lineage>
</organism>
<name>A0A8T0ECQ3_ARGBR</name>
<dbReference type="AlphaFoldDB" id="A0A8T0ECQ3"/>
<sequence length="100" mass="11553">MFIPDEIGPTITEYLGGFPSAPNETLERCKKRISSHVTDELPVNRLRDETNEDADIHLYGYYTSSTTRSDQKLTTKICTDSQEHSTWYDTGRRQIGYYLL</sequence>
<reference evidence="1" key="2">
    <citation type="submission" date="2020-06" db="EMBL/GenBank/DDBJ databases">
        <authorList>
            <person name="Sheffer M."/>
        </authorList>
    </citation>
    <scope>NUCLEOTIDE SEQUENCE</scope>
</reference>
<evidence type="ECO:0000313" key="1">
    <source>
        <dbReference type="EMBL" id="KAF8769855.1"/>
    </source>
</evidence>
<comment type="caution">
    <text evidence="1">The sequence shown here is derived from an EMBL/GenBank/DDBJ whole genome shotgun (WGS) entry which is preliminary data.</text>
</comment>
<keyword evidence="2" id="KW-1185">Reference proteome</keyword>
<reference evidence="1" key="1">
    <citation type="journal article" date="2020" name="bioRxiv">
        <title>Chromosome-level reference genome of the European wasp spider Argiope bruennichi: a resource for studies on range expansion and evolutionary adaptation.</title>
        <authorList>
            <person name="Sheffer M.M."/>
            <person name="Hoppe A."/>
            <person name="Krehenwinkel H."/>
            <person name="Uhl G."/>
            <person name="Kuss A.W."/>
            <person name="Jensen L."/>
            <person name="Jensen C."/>
            <person name="Gillespie R.G."/>
            <person name="Hoff K.J."/>
            <person name="Prost S."/>
        </authorList>
    </citation>
    <scope>NUCLEOTIDE SEQUENCE</scope>
</reference>